<dbReference type="EMBL" id="CADCWO010000132">
    <property type="protein sequence ID" value="CAA9577344.1"/>
    <property type="molecule type" value="Genomic_DNA"/>
</dbReference>
<protein>
    <submittedName>
        <fullName evidence="1">Uncharacterized protein</fullName>
    </submittedName>
</protein>
<name>A0A6J4VFV0_9CYAN</name>
<accession>A0A6J4VFV0</accession>
<proteinExistence type="predicted"/>
<dbReference type="AlphaFoldDB" id="A0A6J4VFV0"/>
<sequence>MSLIEEKGLVRDVGTICLRKKFALELYLFAQADRKLLLPLAG</sequence>
<organism evidence="1">
    <name type="scientific">uncultured Synechococcales cyanobacterium</name>
    <dbReference type="NCBI Taxonomy" id="1936017"/>
    <lineage>
        <taxon>Bacteria</taxon>
        <taxon>Bacillati</taxon>
        <taxon>Cyanobacteriota</taxon>
        <taxon>Cyanophyceae</taxon>
        <taxon>Synechococcales</taxon>
        <taxon>environmental samples</taxon>
    </lineage>
</organism>
<evidence type="ECO:0000313" key="1">
    <source>
        <dbReference type="EMBL" id="CAA9577344.1"/>
    </source>
</evidence>
<gene>
    <name evidence="1" type="ORF">AVDCRST_MAG81-2508</name>
</gene>
<reference evidence="1" key="1">
    <citation type="submission" date="2020-02" db="EMBL/GenBank/DDBJ databases">
        <authorList>
            <person name="Meier V. D."/>
        </authorList>
    </citation>
    <scope>NUCLEOTIDE SEQUENCE</scope>
    <source>
        <strain evidence="1">AVDCRST_MAG81</strain>
    </source>
</reference>